<dbReference type="OrthoDB" id="10039976at2759"/>
<dbReference type="AlphaFoldDB" id="A0A814P643"/>
<name>A0A814P643_9BILA</name>
<evidence type="ECO:0000313" key="5">
    <source>
        <dbReference type="Proteomes" id="UP000663829"/>
    </source>
</evidence>
<dbReference type="EMBL" id="CAJOBC010005566">
    <property type="protein sequence ID" value="CAF3868109.1"/>
    <property type="molecule type" value="Genomic_DNA"/>
</dbReference>
<evidence type="ECO:0000313" key="3">
    <source>
        <dbReference type="EMBL" id="CAF1103342.1"/>
    </source>
</evidence>
<accession>A0A814P643</accession>
<proteinExistence type="predicted"/>
<feature type="region of interest" description="Disordered" evidence="1">
    <location>
        <begin position="299"/>
        <end position="318"/>
    </location>
</feature>
<dbReference type="GO" id="GO:0016747">
    <property type="term" value="F:acyltransferase activity, transferring groups other than amino-acyl groups"/>
    <property type="evidence" value="ECO:0007669"/>
    <property type="project" value="InterPro"/>
</dbReference>
<dbReference type="Gene3D" id="3.40.630.30">
    <property type="match status" value="1"/>
</dbReference>
<sequence>MVRDSSPPPPFRIVPPYFKSIRTTTETPTTIMYNGYVAPLEPAPSIVSSPKFILQFPDTGVKYQIFNKDDTFVLKHVTLEKKQDLFRNGELGYVNKMFPIDLIFANNAHSHNHYKPESYVMFNSKTHPIYIEYLISHTKIAGRGIAKRLTQIIEHLAWEKRLPAVFLSSVPAAIPFYEKMNYRLSLGEGHTYWKINPNFSSKDKEIIDHLLALKPAQLPDKLAINNTATNLQERYDDLVNFFSWIYNNREEFRKLFIVPADATELTPEQRLWPDRMLEFYETYLDNLNKLPENLPHQRKLSASVENKNQQPRLRNKAS</sequence>
<dbReference type="InterPro" id="IPR000182">
    <property type="entry name" value="GNAT_dom"/>
</dbReference>
<dbReference type="InterPro" id="IPR016181">
    <property type="entry name" value="Acyl_CoA_acyltransferase"/>
</dbReference>
<evidence type="ECO:0000259" key="2">
    <source>
        <dbReference type="Pfam" id="PF00583"/>
    </source>
</evidence>
<comment type="caution">
    <text evidence="3">The sequence shown here is derived from an EMBL/GenBank/DDBJ whole genome shotgun (WGS) entry which is preliminary data.</text>
</comment>
<dbReference type="Proteomes" id="UP000681722">
    <property type="component" value="Unassembled WGS sequence"/>
</dbReference>
<feature type="compositionally biased region" description="Polar residues" evidence="1">
    <location>
        <begin position="303"/>
        <end position="312"/>
    </location>
</feature>
<dbReference type="EMBL" id="CAJNOQ010005566">
    <property type="protein sequence ID" value="CAF1103342.1"/>
    <property type="molecule type" value="Genomic_DNA"/>
</dbReference>
<keyword evidence="5" id="KW-1185">Reference proteome</keyword>
<dbReference type="Pfam" id="PF00583">
    <property type="entry name" value="Acetyltransf_1"/>
    <property type="match status" value="1"/>
</dbReference>
<dbReference type="Proteomes" id="UP000663829">
    <property type="component" value="Unassembled WGS sequence"/>
</dbReference>
<evidence type="ECO:0000313" key="4">
    <source>
        <dbReference type="EMBL" id="CAF3868109.1"/>
    </source>
</evidence>
<evidence type="ECO:0000256" key="1">
    <source>
        <dbReference type="SAM" id="MobiDB-lite"/>
    </source>
</evidence>
<reference evidence="3" key="1">
    <citation type="submission" date="2021-02" db="EMBL/GenBank/DDBJ databases">
        <authorList>
            <person name="Nowell W R."/>
        </authorList>
    </citation>
    <scope>NUCLEOTIDE SEQUENCE</scope>
</reference>
<protein>
    <recommendedName>
        <fullName evidence="2">N-acetyltransferase domain-containing protein</fullName>
    </recommendedName>
</protein>
<feature type="domain" description="N-acetyltransferase" evidence="2">
    <location>
        <begin position="125"/>
        <end position="182"/>
    </location>
</feature>
<dbReference type="SUPFAM" id="SSF55729">
    <property type="entry name" value="Acyl-CoA N-acyltransferases (Nat)"/>
    <property type="match status" value="1"/>
</dbReference>
<gene>
    <name evidence="3" type="ORF">GPM918_LOCUS18860</name>
    <name evidence="4" type="ORF">SRO942_LOCUS18857</name>
</gene>
<organism evidence="3 5">
    <name type="scientific">Didymodactylos carnosus</name>
    <dbReference type="NCBI Taxonomy" id="1234261"/>
    <lineage>
        <taxon>Eukaryota</taxon>
        <taxon>Metazoa</taxon>
        <taxon>Spiralia</taxon>
        <taxon>Gnathifera</taxon>
        <taxon>Rotifera</taxon>
        <taxon>Eurotatoria</taxon>
        <taxon>Bdelloidea</taxon>
        <taxon>Philodinida</taxon>
        <taxon>Philodinidae</taxon>
        <taxon>Didymodactylos</taxon>
    </lineage>
</organism>